<keyword evidence="2" id="KW-1185">Reference proteome</keyword>
<evidence type="ECO:0000313" key="2">
    <source>
        <dbReference type="Proteomes" id="UP000595140"/>
    </source>
</evidence>
<dbReference type="EMBL" id="OOIL02000405">
    <property type="protein sequence ID" value="VFQ64483.1"/>
    <property type="molecule type" value="Genomic_DNA"/>
</dbReference>
<accession>A0A484KF96</accession>
<dbReference type="AlphaFoldDB" id="A0A484KF96"/>
<dbReference type="Proteomes" id="UP000595140">
    <property type="component" value="Unassembled WGS sequence"/>
</dbReference>
<reference evidence="1 2" key="1">
    <citation type="submission" date="2018-04" db="EMBL/GenBank/DDBJ databases">
        <authorList>
            <person name="Vogel A."/>
        </authorList>
    </citation>
    <scope>NUCLEOTIDE SEQUENCE [LARGE SCALE GENOMIC DNA]</scope>
</reference>
<evidence type="ECO:0000313" key="1">
    <source>
        <dbReference type="EMBL" id="VFQ64483.1"/>
    </source>
</evidence>
<proteinExistence type="predicted"/>
<protein>
    <submittedName>
        <fullName evidence="1">Uncharacterized protein</fullName>
    </submittedName>
</protein>
<gene>
    <name evidence="1" type="ORF">CCAM_LOCUS6259</name>
</gene>
<sequence>MSIDKYVVEKWVEASSYKYPPSFLYAPTNSSRSLQLVCSVVLIFSSAGRSAAVNPWHRSLDFIIGVGIDRFGRYSFSSIVNQLFSYL</sequence>
<name>A0A484KF96_9ASTE</name>
<organism evidence="1 2">
    <name type="scientific">Cuscuta campestris</name>
    <dbReference type="NCBI Taxonomy" id="132261"/>
    <lineage>
        <taxon>Eukaryota</taxon>
        <taxon>Viridiplantae</taxon>
        <taxon>Streptophyta</taxon>
        <taxon>Embryophyta</taxon>
        <taxon>Tracheophyta</taxon>
        <taxon>Spermatophyta</taxon>
        <taxon>Magnoliopsida</taxon>
        <taxon>eudicotyledons</taxon>
        <taxon>Gunneridae</taxon>
        <taxon>Pentapetalae</taxon>
        <taxon>asterids</taxon>
        <taxon>lamiids</taxon>
        <taxon>Solanales</taxon>
        <taxon>Convolvulaceae</taxon>
        <taxon>Cuscuteae</taxon>
        <taxon>Cuscuta</taxon>
        <taxon>Cuscuta subgen. Grammica</taxon>
        <taxon>Cuscuta sect. Cleistogrammica</taxon>
    </lineage>
</organism>